<keyword evidence="2 8" id="KW-0808">Transferase</keyword>
<evidence type="ECO:0000259" key="9">
    <source>
        <dbReference type="Pfam" id="PF01648"/>
    </source>
</evidence>
<comment type="caution">
    <text evidence="10">The sequence shown here is derived from an EMBL/GenBank/DDBJ whole genome shotgun (WGS) entry which is preliminary data.</text>
</comment>
<dbReference type="STRING" id="465820.NS263_11740"/>
<dbReference type="Pfam" id="PF01648">
    <property type="entry name" value="ACPS"/>
    <property type="match status" value="1"/>
</dbReference>
<dbReference type="SUPFAM" id="SSF56214">
    <property type="entry name" value="4'-phosphopantetheinyl transferase"/>
    <property type="match status" value="1"/>
</dbReference>
<dbReference type="GO" id="GO:0005737">
    <property type="term" value="C:cytoplasm"/>
    <property type="evidence" value="ECO:0007669"/>
    <property type="project" value="UniProtKB-SubCell"/>
</dbReference>
<keyword evidence="6 8" id="KW-0443">Lipid metabolism</keyword>
<dbReference type="EC" id="2.7.8.7" evidence="8"/>
<dbReference type="InterPro" id="IPR037143">
    <property type="entry name" value="4-PPantetheinyl_Trfase_dom_sf"/>
</dbReference>
<dbReference type="PATRIC" id="fig|465820.4.peg.729"/>
<evidence type="ECO:0000256" key="1">
    <source>
        <dbReference type="ARBA" id="ARBA00022516"/>
    </source>
</evidence>
<comment type="similarity">
    <text evidence="8">Belongs to the P-Pant transferase superfamily. AcpS family.</text>
</comment>
<dbReference type="InterPro" id="IPR008278">
    <property type="entry name" value="4-PPantetheinyl_Trfase_dom"/>
</dbReference>
<keyword evidence="3 8" id="KW-0479">Metal-binding</keyword>
<sequence length="125" mass="12889">MTTIRTGTDLAAVEDVVAGITAHGERYLTRVFTERERADCGDDPERLAARFAGKEAVVKLLRPAPDDAVLPTEVAVVLDTAGAPVVELSGRAAELAAALGCGPVAVSLSHERGLAVATAVALAER</sequence>
<feature type="domain" description="4'-phosphopantetheinyl transferase" evidence="9">
    <location>
        <begin position="7"/>
        <end position="99"/>
    </location>
</feature>
<dbReference type="EMBL" id="LDRC01000016">
    <property type="protein sequence ID" value="KTR53262.1"/>
    <property type="molecule type" value="Genomic_DNA"/>
</dbReference>
<evidence type="ECO:0000256" key="6">
    <source>
        <dbReference type="ARBA" id="ARBA00023098"/>
    </source>
</evidence>
<keyword evidence="1 8" id="KW-0444">Lipid biosynthesis</keyword>
<keyword evidence="4 8" id="KW-0276">Fatty acid metabolism</keyword>
<dbReference type="HAMAP" id="MF_00101">
    <property type="entry name" value="AcpS"/>
    <property type="match status" value="1"/>
</dbReference>
<comment type="cofactor">
    <cofactor evidence="8">
        <name>Mg(2+)</name>
        <dbReference type="ChEBI" id="CHEBI:18420"/>
    </cofactor>
</comment>
<name>A0A147DT10_9MICO</name>
<evidence type="ECO:0000256" key="2">
    <source>
        <dbReference type="ARBA" id="ARBA00022679"/>
    </source>
</evidence>
<dbReference type="GO" id="GO:0006633">
    <property type="term" value="P:fatty acid biosynthetic process"/>
    <property type="evidence" value="ECO:0007669"/>
    <property type="project" value="UniProtKB-UniRule"/>
</dbReference>
<comment type="catalytic activity">
    <reaction evidence="8">
        <text>apo-[ACP] + CoA = holo-[ACP] + adenosine 3',5'-bisphosphate + H(+)</text>
        <dbReference type="Rhea" id="RHEA:12068"/>
        <dbReference type="Rhea" id="RHEA-COMP:9685"/>
        <dbReference type="Rhea" id="RHEA-COMP:9690"/>
        <dbReference type="ChEBI" id="CHEBI:15378"/>
        <dbReference type="ChEBI" id="CHEBI:29999"/>
        <dbReference type="ChEBI" id="CHEBI:57287"/>
        <dbReference type="ChEBI" id="CHEBI:58343"/>
        <dbReference type="ChEBI" id="CHEBI:64479"/>
        <dbReference type="EC" id="2.7.8.7"/>
    </reaction>
</comment>
<comment type="subcellular location">
    <subcellularLocation>
        <location evidence="8">Cytoplasm</location>
    </subcellularLocation>
</comment>
<keyword evidence="8" id="KW-0963">Cytoplasm</keyword>
<dbReference type="OrthoDB" id="517356at2"/>
<dbReference type="InterPro" id="IPR004568">
    <property type="entry name" value="Ppantetheine-prot_Trfase_dom"/>
</dbReference>
<evidence type="ECO:0000256" key="7">
    <source>
        <dbReference type="ARBA" id="ARBA00023160"/>
    </source>
</evidence>
<gene>
    <name evidence="8" type="primary">acpS</name>
    <name evidence="10" type="ORF">NS359_03790</name>
</gene>
<protein>
    <recommendedName>
        <fullName evidence="8">Holo-[acyl-carrier-protein] synthase</fullName>
        <shortName evidence="8">Holo-ACP synthase</shortName>
        <ecNumber evidence="8">2.7.8.7</ecNumber>
    </recommendedName>
    <alternativeName>
        <fullName evidence="8">4'-phosphopantetheinyl transferase AcpS</fullName>
    </alternativeName>
</protein>
<dbReference type="InterPro" id="IPR002582">
    <property type="entry name" value="ACPS"/>
</dbReference>
<dbReference type="RefSeq" id="WP_058749042.1">
    <property type="nucleotide sequence ID" value="NZ_LDRC01000016.1"/>
</dbReference>
<dbReference type="GO" id="GO:0008897">
    <property type="term" value="F:holo-[acyl-carrier-protein] synthase activity"/>
    <property type="evidence" value="ECO:0007669"/>
    <property type="project" value="UniProtKB-UniRule"/>
</dbReference>
<comment type="function">
    <text evidence="8">Transfers the 4'-phosphopantetheine moiety from coenzyme A to a Ser of acyl-carrier-protein.</text>
</comment>
<accession>A0A147DT10</accession>
<feature type="binding site" evidence="8">
    <location>
        <position position="9"/>
    </location>
    <ligand>
        <name>Mg(2+)</name>
        <dbReference type="ChEBI" id="CHEBI:18420"/>
    </ligand>
</feature>
<organism evidence="10 11">
    <name type="scientific">Curtobacterium oceanosedimentum</name>
    <dbReference type="NCBI Taxonomy" id="465820"/>
    <lineage>
        <taxon>Bacteria</taxon>
        <taxon>Bacillati</taxon>
        <taxon>Actinomycetota</taxon>
        <taxon>Actinomycetes</taxon>
        <taxon>Micrococcales</taxon>
        <taxon>Microbacteriaceae</taxon>
        <taxon>Curtobacterium</taxon>
    </lineage>
</organism>
<keyword evidence="5 8" id="KW-0460">Magnesium</keyword>
<dbReference type="Proteomes" id="UP000072763">
    <property type="component" value="Unassembled WGS sequence"/>
</dbReference>
<dbReference type="GO" id="GO:0000287">
    <property type="term" value="F:magnesium ion binding"/>
    <property type="evidence" value="ECO:0007669"/>
    <property type="project" value="UniProtKB-UniRule"/>
</dbReference>
<evidence type="ECO:0000256" key="5">
    <source>
        <dbReference type="ARBA" id="ARBA00022842"/>
    </source>
</evidence>
<evidence type="ECO:0000313" key="10">
    <source>
        <dbReference type="EMBL" id="KTR53262.1"/>
    </source>
</evidence>
<dbReference type="NCBIfam" id="TIGR00556">
    <property type="entry name" value="pantethn_trn"/>
    <property type="match status" value="1"/>
</dbReference>
<dbReference type="Gene3D" id="3.90.470.20">
    <property type="entry name" value="4'-phosphopantetheinyl transferase domain"/>
    <property type="match status" value="1"/>
</dbReference>
<keyword evidence="7 8" id="KW-0275">Fatty acid biosynthesis</keyword>
<feature type="binding site" evidence="8">
    <location>
        <position position="55"/>
    </location>
    <ligand>
        <name>Mg(2+)</name>
        <dbReference type="ChEBI" id="CHEBI:18420"/>
    </ligand>
</feature>
<dbReference type="AlphaFoldDB" id="A0A147DT10"/>
<proteinExistence type="inferred from homology"/>
<evidence type="ECO:0000256" key="3">
    <source>
        <dbReference type="ARBA" id="ARBA00022723"/>
    </source>
</evidence>
<evidence type="ECO:0000313" key="11">
    <source>
        <dbReference type="Proteomes" id="UP000072763"/>
    </source>
</evidence>
<evidence type="ECO:0000256" key="8">
    <source>
        <dbReference type="HAMAP-Rule" id="MF_00101"/>
    </source>
</evidence>
<evidence type="ECO:0000256" key="4">
    <source>
        <dbReference type="ARBA" id="ARBA00022832"/>
    </source>
</evidence>
<reference evidence="10 11" key="1">
    <citation type="journal article" date="2016" name="Front. Microbiol.">
        <title>Genomic Resource of Rice Seed Associated Bacteria.</title>
        <authorList>
            <person name="Midha S."/>
            <person name="Bansal K."/>
            <person name="Sharma S."/>
            <person name="Kumar N."/>
            <person name="Patil P.P."/>
            <person name="Chaudhry V."/>
            <person name="Patil P.B."/>
        </authorList>
    </citation>
    <scope>NUCLEOTIDE SEQUENCE [LARGE SCALE GENOMIC DNA]</scope>
    <source>
        <strain evidence="10 11">NS359</strain>
    </source>
</reference>